<gene>
    <name evidence="5" type="ORF">SCHCODRAFT_66754</name>
</gene>
<evidence type="ECO:0008006" key="7">
    <source>
        <dbReference type="Google" id="ProtNLM"/>
    </source>
</evidence>
<accession>D8Q093</accession>
<dbReference type="RefSeq" id="XP_003034476.1">
    <property type="nucleotide sequence ID" value="XM_003034430.1"/>
</dbReference>
<dbReference type="STRING" id="578458.D8Q093"/>
<keyword evidence="2" id="KW-0812">Transmembrane</keyword>
<keyword evidence="2" id="KW-1133">Transmembrane helix</keyword>
<dbReference type="InterPro" id="IPR020845">
    <property type="entry name" value="AMP-binding_CS"/>
</dbReference>
<evidence type="ECO:0000259" key="4">
    <source>
        <dbReference type="Pfam" id="PF13193"/>
    </source>
</evidence>
<evidence type="ECO:0000313" key="5">
    <source>
        <dbReference type="EMBL" id="EFI99573.1"/>
    </source>
</evidence>
<feature type="domain" description="AMP-binding enzyme C-terminal" evidence="4">
    <location>
        <begin position="489"/>
        <end position="570"/>
    </location>
</feature>
<dbReference type="InterPro" id="IPR045851">
    <property type="entry name" value="AMP-bd_C_sf"/>
</dbReference>
<keyword evidence="2" id="KW-0472">Membrane</keyword>
<dbReference type="Proteomes" id="UP000007431">
    <property type="component" value="Unassembled WGS sequence"/>
</dbReference>
<dbReference type="KEGG" id="scm:SCHCO_02615598"/>
<dbReference type="InterPro" id="IPR042099">
    <property type="entry name" value="ANL_N_sf"/>
</dbReference>
<dbReference type="OMA" id="PQFAVTM"/>
<comment type="similarity">
    <text evidence="1">Belongs to the ATP-dependent AMP-binding enzyme family.</text>
</comment>
<dbReference type="InterPro" id="IPR000873">
    <property type="entry name" value="AMP-dep_synth/lig_dom"/>
</dbReference>
<reference evidence="5 6" key="1">
    <citation type="journal article" date="2010" name="Nat. Biotechnol.">
        <title>Genome sequence of the model mushroom Schizophyllum commune.</title>
        <authorList>
            <person name="Ohm R.A."/>
            <person name="de Jong J.F."/>
            <person name="Lugones L.G."/>
            <person name="Aerts A."/>
            <person name="Kothe E."/>
            <person name="Stajich J.E."/>
            <person name="de Vries R.P."/>
            <person name="Record E."/>
            <person name="Levasseur A."/>
            <person name="Baker S.E."/>
            <person name="Bartholomew K.A."/>
            <person name="Coutinho P.M."/>
            <person name="Erdmann S."/>
            <person name="Fowler T.J."/>
            <person name="Gathman A.C."/>
            <person name="Lombard V."/>
            <person name="Henrissat B."/>
            <person name="Knabe N."/>
            <person name="Kuees U."/>
            <person name="Lilly W.W."/>
            <person name="Lindquist E."/>
            <person name="Lucas S."/>
            <person name="Magnuson J.K."/>
            <person name="Piumi F."/>
            <person name="Raudaskoski M."/>
            <person name="Salamov A."/>
            <person name="Schmutz J."/>
            <person name="Schwarze F.W.M.R."/>
            <person name="vanKuyk P.A."/>
            <person name="Horton J.S."/>
            <person name="Grigoriev I.V."/>
            <person name="Woesten H.A.B."/>
        </authorList>
    </citation>
    <scope>NUCLEOTIDE SEQUENCE [LARGE SCALE GENOMIC DNA]</scope>
    <source>
        <strain evidence="6">H4-8 / FGSC 9210</strain>
    </source>
</reference>
<dbReference type="Pfam" id="PF00501">
    <property type="entry name" value="AMP-binding"/>
    <property type="match status" value="1"/>
</dbReference>
<feature type="transmembrane region" description="Helical" evidence="2">
    <location>
        <begin position="276"/>
        <end position="298"/>
    </location>
</feature>
<evidence type="ECO:0000256" key="2">
    <source>
        <dbReference type="SAM" id="Phobius"/>
    </source>
</evidence>
<dbReference type="PANTHER" id="PTHR24096:SF422">
    <property type="entry name" value="BCDNA.GH02901"/>
    <property type="match status" value="1"/>
</dbReference>
<dbReference type="GeneID" id="9586464"/>
<feature type="domain" description="AMP-dependent synthetase/ligase" evidence="3">
    <location>
        <begin position="43"/>
        <end position="438"/>
    </location>
</feature>
<dbReference type="HOGENOM" id="CLU_000022_59_2_1"/>
<dbReference type="FunFam" id="3.30.300.30:FF:000007">
    <property type="entry name" value="4-coumarate--CoA ligase 2"/>
    <property type="match status" value="1"/>
</dbReference>
<dbReference type="OrthoDB" id="6509636at2759"/>
<dbReference type="SUPFAM" id="SSF56801">
    <property type="entry name" value="Acetyl-CoA synthetase-like"/>
    <property type="match status" value="1"/>
</dbReference>
<dbReference type="InterPro" id="IPR025110">
    <property type="entry name" value="AMP-bd_C"/>
</dbReference>
<dbReference type="AlphaFoldDB" id="D8Q093"/>
<keyword evidence="6" id="KW-1185">Reference proteome</keyword>
<dbReference type="InParanoid" id="D8Q093"/>
<evidence type="ECO:0000259" key="3">
    <source>
        <dbReference type="Pfam" id="PF00501"/>
    </source>
</evidence>
<proteinExistence type="inferred from homology"/>
<dbReference type="eggNOG" id="KOG1176">
    <property type="taxonomic scope" value="Eukaryota"/>
</dbReference>
<evidence type="ECO:0000256" key="1">
    <source>
        <dbReference type="ARBA" id="ARBA00006432"/>
    </source>
</evidence>
<dbReference type="EMBL" id="GL377304">
    <property type="protein sequence ID" value="EFI99573.1"/>
    <property type="molecule type" value="Genomic_DNA"/>
</dbReference>
<dbReference type="Gene3D" id="3.30.300.30">
    <property type="match status" value="1"/>
</dbReference>
<name>D8Q093_SCHCM</name>
<dbReference type="VEuPathDB" id="FungiDB:SCHCODRAFT_02615598"/>
<dbReference type="Gene3D" id="3.40.50.12780">
    <property type="entry name" value="N-terminal domain of ligase-like"/>
    <property type="match status" value="1"/>
</dbReference>
<protein>
    <recommendedName>
        <fullName evidence="7">Phenylacetyl-CoA ligase</fullName>
    </recommendedName>
</protein>
<dbReference type="PANTHER" id="PTHR24096">
    <property type="entry name" value="LONG-CHAIN-FATTY-ACID--COA LIGASE"/>
    <property type="match status" value="1"/>
</dbReference>
<dbReference type="PROSITE" id="PS00455">
    <property type="entry name" value="AMP_BINDING"/>
    <property type="match status" value="1"/>
</dbReference>
<sequence>MLFRAAKELDPALIPDDLTIPQFILGAHTDSNRPTRDARADTWLIQDKTGRRIGLDELERRTDGLANALSLRYGVKADNVVLLFSRNHVDFPVVIWAAHRLGAIVSPANPSFTASELQYQIERTKASMIFTYPDAESLRVARTAARDVGIPMDRIVVLEEDGSSFDGTARTSDGMTRFEELLQFGLDEPKSFTGYRLKKGGAKKKIALFCFSSGTTGKPKAVAIPHYAFISNIVQLAVHNDINERYYNGSKRVVPWDSPERRFRVGDVCLGVLPFYHIYGLLMSLHFGLYAGLAVIIVPTFKYTDMLASIERYSVTHLSLVPPQAVLLCKHPATASYRQALERVRFMMMGAAPVSHEVTMQLLKVLPNAQIGQAYGMTETSTAVSMFPASQRIGTSGSAGQLMPGVVARVVKPDGTLVGFDEPGEFVVSTPSVTLGYYGDEEATRETYLDGGWVRTGDEVRIDRNMEVWVIDRLKEIMKVNGFQVAPAELEGCMLDHPAVADCCVVGVPDAYSGEVPLAFVVLSDAAAEMDKGKAAEEIMQHVARNKVAYKHLKGGVEFVDIIPKNPSGKLLRRLLREKAKALRKAKM</sequence>
<dbReference type="GO" id="GO:0016405">
    <property type="term" value="F:CoA-ligase activity"/>
    <property type="evidence" value="ECO:0007669"/>
    <property type="project" value="TreeGrafter"/>
</dbReference>
<evidence type="ECO:0000313" key="6">
    <source>
        <dbReference type="Proteomes" id="UP000007431"/>
    </source>
</evidence>
<dbReference type="Pfam" id="PF13193">
    <property type="entry name" value="AMP-binding_C"/>
    <property type="match status" value="1"/>
</dbReference>
<organism evidence="6">
    <name type="scientific">Schizophyllum commune (strain H4-8 / FGSC 9210)</name>
    <name type="common">Split gill fungus</name>
    <dbReference type="NCBI Taxonomy" id="578458"/>
    <lineage>
        <taxon>Eukaryota</taxon>
        <taxon>Fungi</taxon>
        <taxon>Dikarya</taxon>
        <taxon>Basidiomycota</taxon>
        <taxon>Agaricomycotina</taxon>
        <taxon>Agaricomycetes</taxon>
        <taxon>Agaricomycetidae</taxon>
        <taxon>Agaricales</taxon>
        <taxon>Schizophyllaceae</taxon>
        <taxon>Schizophyllum</taxon>
    </lineage>
</organism>